<feature type="region of interest" description="Disordered" evidence="1">
    <location>
        <begin position="1"/>
        <end position="38"/>
    </location>
</feature>
<evidence type="ECO:0000256" key="1">
    <source>
        <dbReference type="SAM" id="MobiDB-lite"/>
    </source>
</evidence>
<protein>
    <submittedName>
        <fullName evidence="2">Uncharacterized protein</fullName>
    </submittedName>
</protein>
<keyword evidence="3" id="KW-1185">Reference proteome</keyword>
<feature type="compositionally biased region" description="Polar residues" evidence="1">
    <location>
        <begin position="1"/>
        <end position="23"/>
    </location>
</feature>
<dbReference type="AlphaFoldDB" id="A0A6M0IK17"/>
<evidence type="ECO:0000313" key="3">
    <source>
        <dbReference type="Proteomes" id="UP000477386"/>
    </source>
</evidence>
<feature type="compositionally biased region" description="Low complexity" evidence="1">
    <location>
        <begin position="24"/>
        <end position="33"/>
    </location>
</feature>
<evidence type="ECO:0000313" key="2">
    <source>
        <dbReference type="EMBL" id="NEU67965.1"/>
    </source>
</evidence>
<name>A0A6M0IK17_9BACT</name>
<organism evidence="2 3">
    <name type="scientific">Spirosoma agri</name>
    <dbReference type="NCBI Taxonomy" id="1987381"/>
    <lineage>
        <taxon>Bacteria</taxon>
        <taxon>Pseudomonadati</taxon>
        <taxon>Bacteroidota</taxon>
        <taxon>Cytophagia</taxon>
        <taxon>Cytophagales</taxon>
        <taxon>Cytophagaceae</taxon>
        <taxon>Spirosoma</taxon>
    </lineage>
</organism>
<reference evidence="2 3" key="1">
    <citation type="submission" date="2020-02" db="EMBL/GenBank/DDBJ databases">
        <title>Draft genome sequence of two Spirosoma agri KCTC 52727 and Spirosoma terrae KCTC 52035.</title>
        <authorList>
            <person name="Rojas J."/>
            <person name="Ambika Manirajan B."/>
            <person name="Ratering S."/>
            <person name="Suarez C."/>
            <person name="Schnell S."/>
        </authorList>
    </citation>
    <scope>NUCLEOTIDE SEQUENCE [LARGE SCALE GENOMIC DNA]</scope>
    <source>
        <strain evidence="2 3">KCTC 52727</strain>
    </source>
</reference>
<dbReference type="Proteomes" id="UP000477386">
    <property type="component" value="Unassembled WGS sequence"/>
</dbReference>
<gene>
    <name evidence="2" type="ORF">GK091_13825</name>
</gene>
<proteinExistence type="predicted"/>
<sequence length="176" mass="19897">MTQPSPGAHHSTVTPSEQPLSPVQQLLQQAQQLADDEAKREQVPNELFTSFDNRLKVIEKKLNSVVFFFQQSANVLANIVPVQPGVDPTPLVESTAKEQTTRAKLVRLVDAYVTITKTKHQTRRNWLYTKLTAEYDFDAYAYGKGQKDPNYLDIAEEHGQLENLYTIADQALRPKS</sequence>
<comment type="caution">
    <text evidence="2">The sequence shown here is derived from an EMBL/GenBank/DDBJ whole genome shotgun (WGS) entry which is preliminary data.</text>
</comment>
<accession>A0A6M0IK17</accession>
<dbReference type="EMBL" id="JAAGNZ010000001">
    <property type="protein sequence ID" value="NEU67965.1"/>
    <property type="molecule type" value="Genomic_DNA"/>
</dbReference>
<dbReference type="RefSeq" id="WP_164039000.1">
    <property type="nucleotide sequence ID" value="NZ_JAAGNZ010000001.1"/>
</dbReference>